<proteinExistence type="predicted"/>
<reference evidence="2 3" key="1">
    <citation type="submission" date="2016-05" db="EMBL/GenBank/DDBJ databases">
        <title>A degradative enzymes factory behind the ericoid mycorrhizal symbiosis.</title>
        <authorList>
            <consortium name="DOE Joint Genome Institute"/>
            <person name="Martino E."/>
            <person name="Morin E."/>
            <person name="Grelet G."/>
            <person name="Kuo A."/>
            <person name="Kohler A."/>
            <person name="Daghino S."/>
            <person name="Barry K."/>
            <person name="Choi C."/>
            <person name="Cichocki N."/>
            <person name="Clum A."/>
            <person name="Copeland A."/>
            <person name="Hainaut M."/>
            <person name="Haridas S."/>
            <person name="Labutti K."/>
            <person name="Lindquist E."/>
            <person name="Lipzen A."/>
            <person name="Khouja H.-R."/>
            <person name="Murat C."/>
            <person name="Ohm R."/>
            <person name="Olson A."/>
            <person name="Spatafora J."/>
            <person name="Veneault-Fourrey C."/>
            <person name="Henrissat B."/>
            <person name="Grigoriev I."/>
            <person name="Martin F."/>
            <person name="Perotto S."/>
        </authorList>
    </citation>
    <scope>NUCLEOTIDE SEQUENCE [LARGE SCALE GENOMIC DNA]</scope>
    <source>
        <strain evidence="2 3">UAMH 7357</strain>
    </source>
</reference>
<organism evidence="2 3">
    <name type="scientific">Hyaloscypha hepaticicola</name>
    <dbReference type="NCBI Taxonomy" id="2082293"/>
    <lineage>
        <taxon>Eukaryota</taxon>
        <taxon>Fungi</taxon>
        <taxon>Dikarya</taxon>
        <taxon>Ascomycota</taxon>
        <taxon>Pezizomycotina</taxon>
        <taxon>Leotiomycetes</taxon>
        <taxon>Helotiales</taxon>
        <taxon>Hyaloscyphaceae</taxon>
        <taxon>Hyaloscypha</taxon>
    </lineage>
</organism>
<name>A0A2J6QJM9_9HELO</name>
<feature type="transmembrane region" description="Helical" evidence="1">
    <location>
        <begin position="142"/>
        <end position="162"/>
    </location>
</feature>
<accession>A0A2J6QJM9</accession>
<gene>
    <name evidence="2" type="ORF">NA56DRAFT_698643</name>
</gene>
<keyword evidence="3" id="KW-1185">Reference proteome</keyword>
<evidence type="ECO:0000313" key="3">
    <source>
        <dbReference type="Proteomes" id="UP000235672"/>
    </source>
</evidence>
<dbReference type="OrthoDB" id="5236983at2759"/>
<keyword evidence="1" id="KW-0472">Membrane</keyword>
<keyword evidence="1" id="KW-1133">Transmembrane helix</keyword>
<keyword evidence="1" id="KW-0812">Transmembrane</keyword>
<sequence>MSASPVEHKTSPIPLEEFEAGYLKPASYSEEDIAKLMVEHLSRRPEDLTERRKEGIGTVQFFDIFNDVYFKGVLTGYGNIELLSSDTLANRIDHSRPEAFCQPIRPGNETDPRFRIEKPSFNIVLGNDNFTQPGAIKRIRSYLLILLHEMVHAIFFIFKYGYNYGYSQKTLGGYRDVH</sequence>
<protein>
    <submittedName>
        <fullName evidence="2">Uncharacterized protein</fullName>
    </submittedName>
</protein>
<dbReference type="AlphaFoldDB" id="A0A2J6QJM9"/>
<evidence type="ECO:0000256" key="1">
    <source>
        <dbReference type="SAM" id="Phobius"/>
    </source>
</evidence>
<evidence type="ECO:0000313" key="2">
    <source>
        <dbReference type="EMBL" id="PMD26456.1"/>
    </source>
</evidence>
<dbReference type="EMBL" id="KZ613468">
    <property type="protein sequence ID" value="PMD26456.1"/>
    <property type="molecule type" value="Genomic_DNA"/>
</dbReference>
<dbReference type="Proteomes" id="UP000235672">
    <property type="component" value="Unassembled WGS sequence"/>
</dbReference>